<evidence type="ECO:0000313" key="7">
    <source>
        <dbReference type="EMBL" id="MEL0608948.1"/>
    </source>
</evidence>
<feature type="transmembrane region" description="Helical" evidence="5">
    <location>
        <begin position="127"/>
        <end position="145"/>
    </location>
</feature>
<evidence type="ECO:0000259" key="6">
    <source>
        <dbReference type="Pfam" id="PF04932"/>
    </source>
</evidence>
<evidence type="ECO:0000256" key="1">
    <source>
        <dbReference type="ARBA" id="ARBA00004141"/>
    </source>
</evidence>
<feature type="transmembrane region" description="Helical" evidence="5">
    <location>
        <begin position="176"/>
        <end position="196"/>
    </location>
</feature>
<dbReference type="InterPro" id="IPR007016">
    <property type="entry name" value="O-antigen_ligase-rel_domated"/>
</dbReference>
<sequence length="428" mass="49069">MFININPTPFKAVFLLFILVSQSFLSKLSFAESYLFLKYIDELVVLYCLPFGIRVAIIEYKKNHLFRTFIFVYLSYFFWTFTSSVFGNVTLIQYFYQLVLDSKFIIIFLYLYGSYREFFSKFYFDKAIRFLVLVNVIFVGFQFILPDLYDSTFSLGAHHGVFVTTNGLHLNRMAGVFWFTGLLALFSSIAVGYFFIGIKDFGKNRSNRIYLVISILLLLSTLSRGEISACFLASVLIYVNFYTKKGIGVMVLSITSVFIAVIGAQNLQFVDNILIELGVYGTQLDVAPRAKLLLSSIEEANANFPLGAGLGSLGGESAKLFDSELFYKYGFHYEWYFDKGLFLTDTYWPKIIAESGWVGAVMLLVFYMYYPFNLVVKNGRGNFERVFVIYSFTVLILISFSSPIFNDTLSLFLSLYFVGGVYNKLENR</sequence>
<comment type="caution">
    <text evidence="7">The sequence shown here is derived from an EMBL/GenBank/DDBJ whole genome shotgun (WGS) entry which is preliminary data.</text>
</comment>
<feature type="transmembrane region" description="Helical" evidence="5">
    <location>
        <begin position="65"/>
        <end position="82"/>
    </location>
</feature>
<dbReference type="Pfam" id="PF04932">
    <property type="entry name" value="Wzy_C"/>
    <property type="match status" value="1"/>
</dbReference>
<protein>
    <submittedName>
        <fullName evidence="7">O-antigen ligase family protein</fullName>
    </submittedName>
</protein>
<evidence type="ECO:0000256" key="2">
    <source>
        <dbReference type="ARBA" id="ARBA00022692"/>
    </source>
</evidence>
<name>A0ABU9FRW8_9VIBR</name>
<comment type="subcellular location">
    <subcellularLocation>
        <location evidence="1">Membrane</location>
        <topology evidence="1">Multi-pass membrane protein</topology>
    </subcellularLocation>
</comment>
<dbReference type="RefSeq" id="WP_341635165.1">
    <property type="nucleotide sequence ID" value="NZ_JBANDX010000007.1"/>
</dbReference>
<feature type="transmembrane region" description="Helical" evidence="5">
    <location>
        <begin position="94"/>
        <end position="115"/>
    </location>
</feature>
<evidence type="ECO:0000313" key="8">
    <source>
        <dbReference type="Proteomes" id="UP001377160"/>
    </source>
</evidence>
<gene>
    <name evidence="7" type="ORF">V8Z71_11550</name>
</gene>
<evidence type="ECO:0000256" key="3">
    <source>
        <dbReference type="ARBA" id="ARBA00022989"/>
    </source>
</evidence>
<keyword evidence="4 5" id="KW-0472">Membrane</keyword>
<proteinExistence type="predicted"/>
<organism evidence="7 8">
    <name type="scientific">Vibrio echinoideorum</name>
    <dbReference type="NCBI Taxonomy" id="2100116"/>
    <lineage>
        <taxon>Bacteria</taxon>
        <taxon>Pseudomonadati</taxon>
        <taxon>Pseudomonadota</taxon>
        <taxon>Gammaproteobacteria</taxon>
        <taxon>Vibrionales</taxon>
        <taxon>Vibrionaceae</taxon>
        <taxon>Vibrio</taxon>
    </lineage>
</organism>
<reference evidence="7 8" key="1">
    <citation type="submission" date="2024-02" db="EMBL/GenBank/DDBJ databases">
        <title>Bacteria isolated from the canopy kelp, Nereocystis luetkeana.</title>
        <authorList>
            <person name="Pfister C.A."/>
            <person name="Younker I.T."/>
            <person name="Light S.H."/>
        </authorList>
    </citation>
    <scope>NUCLEOTIDE SEQUENCE [LARGE SCALE GENOMIC DNA]</scope>
    <source>
        <strain evidence="7 8">TI.1.15</strain>
    </source>
</reference>
<dbReference type="GO" id="GO:0016874">
    <property type="term" value="F:ligase activity"/>
    <property type="evidence" value="ECO:0007669"/>
    <property type="project" value="UniProtKB-KW"/>
</dbReference>
<feature type="transmembrane region" description="Helical" evidence="5">
    <location>
        <begin position="247"/>
        <end position="264"/>
    </location>
</feature>
<evidence type="ECO:0000256" key="4">
    <source>
        <dbReference type="ARBA" id="ARBA00023136"/>
    </source>
</evidence>
<feature type="transmembrane region" description="Helical" evidence="5">
    <location>
        <begin position="390"/>
        <end position="418"/>
    </location>
</feature>
<feature type="transmembrane region" description="Helical" evidence="5">
    <location>
        <begin position="351"/>
        <end position="370"/>
    </location>
</feature>
<evidence type="ECO:0000256" key="5">
    <source>
        <dbReference type="SAM" id="Phobius"/>
    </source>
</evidence>
<keyword evidence="7" id="KW-0436">Ligase</keyword>
<feature type="domain" description="O-antigen ligase-related" evidence="6">
    <location>
        <begin position="210"/>
        <end position="364"/>
    </location>
</feature>
<keyword evidence="8" id="KW-1185">Reference proteome</keyword>
<keyword evidence="2 5" id="KW-0812">Transmembrane</keyword>
<keyword evidence="3 5" id="KW-1133">Transmembrane helix</keyword>
<dbReference type="EMBL" id="JBANDX010000007">
    <property type="protein sequence ID" value="MEL0608948.1"/>
    <property type="molecule type" value="Genomic_DNA"/>
</dbReference>
<accession>A0ABU9FRW8</accession>
<dbReference type="Proteomes" id="UP001377160">
    <property type="component" value="Unassembled WGS sequence"/>
</dbReference>
<feature type="transmembrane region" description="Helical" evidence="5">
    <location>
        <begin position="35"/>
        <end position="53"/>
    </location>
</feature>